<dbReference type="GO" id="GO:0004866">
    <property type="term" value="F:endopeptidase inhibitor activity"/>
    <property type="evidence" value="ECO:0007669"/>
    <property type="project" value="InterPro"/>
</dbReference>
<feature type="region of interest" description="Disordered" evidence="3">
    <location>
        <begin position="192"/>
        <end position="214"/>
    </location>
</feature>
<keyword evidence="2" id="KW-0647">Proteasome</keyword>
<dbReference type="AlphaFoldDB" id="A0A1V9ZA21"/>
<dbReference type="Pfam" id="PF11566">
    <property type="entry name" value="PI31_Prot_N"/>
    <property type="match status" value="1"/>
</dbReference>
<reference evidence="5 6" key="1">
    <citation type="journal article" date="2014" name="Genome Biol. Evol.">
        <title>The secreted proteins of Achlya hypogyna and Thraustotheca clavata identify the ancestral oomycete secretome and reveal gene acquisitions by horizontal gene transfer.</title>
        <authorList>
            <person name="Misner I."/>
            <person name="Blouin N."/>
            <person name="Leonard G."/>
            <person name="Richards T.A."/>
            <person name="Lane C.E."/>
        </authorList>
    </citation>
    <scope>NUCLEOTIDE SEQUENCE [LARGE SCALE GENOMIC DNA]</scope>
    <source>
        <strain evidence="5 6">ATCC 48635</strain>
    </source>
</reference>
<evidence type="ECO:0000313" key="6">
    <source>
        <dbReference type="Proteomes" id="UP000243579"/>
    </source>
</evidence>
<dbReference type="GO" id="GO:0070628">
    <property type="term" value="F:proteasome binding"/>
    <property type="evidence" value="ECO:0007669"/>
    <property type="project" value="InterPro"/>
</dbReference>
<proteinExistence type="inferred from homology"/>
<dbReference type="GO" id="GO:0043161">
    <property type="term" value="P:proteasome-mediated ubiquitin-dependent protein catabolic process"/>
    <property type="evidence" value="ECO:0007669"/>
    <property type="project" value="InterPro"/>
</dbReference>
<organism evidence="5 6">
    <name type="scientific">Achlya hypogyna</name>
    <name type="common">Oomycete</name>
    <name type="synonym">Protoachlya hypogyna</name>
    <dbReference type="NCBI Taxonomy" id="1202772"/>
    <lineage>
        <taxon>Eukaryota</taxon>
        <taxon>Sar</taxon>
        <taxon>Stramenopiles</taxon>
        <taxon>Oomycota</taxon>
        <taxon>Saprolegniomycetes</taxon>
        <taxon>Saprolegniales</taxon>
        <taxon>Achlyaceae</taxon>
        <taxon>Achlya</taxon>
    </lineage>
</organism>
<protein>
    <recommendedName>
        <fullName evidence="4">PI31 proteasome regulator N-terminal domain-containing protein</fullName>
    </recommendedName>
</protein>
<evidence type="ECO:0000256" key="1">
    <source>
        <dbReference type="ARBA" id="ARBA00006405"/>
    </source>
</evidence>
<dbReference type="STRING" id="1202772.A0A1V9ZA21"/>
<dbReference type="Gene3D" id="3.40.1000.30">
    <property type="match status" value="1"/>
</dbReference>
<keyword evidence="6" id="KW-1185">Reference proteome</keyword>
<name>A0A1V9ZA21_ACHHY</name>
<dbReference type="Proteomes" id="UP000243579">
    <property type="component" value="Unassembled WGS sequence"/>
</dbReference>
<feature type="region of interest" description="Disordered" evidence="3">
    <location>
        <begin position="280"/>
        <end position="314"/>
    </location>
</feature>
<comment type="similarity">
    <text evidence="1">Belongs to the proteasome inhibitor PI31 family.</text>
</comment>
<dbReference type="InterPro" id="IPR045128">
    <property type="entry name" value="PI31-like"/>
</dbReference>
<feature type="domain" description="PI31 proteasome regulator N-terminal" evidence="4">
    <location>
        <begin position="61"/>
        <end position="160"/>
    </location>
</feature>
<evidence type="ECO:0000313" key="5">
    <source>
        <dbReference type="EMBL" id="OQR94757.1"/>
    </source>
</evidence>
<dbReference type="InterPro" id="IPR021625">
    <property type="entry name" value="PI31_Prot_N"/>
</dbReference>
<dbReference type="OrthoDB" id="68090at2759"/>
<dbReference type="PANTHER" id="PTHR13266:SF1">
    <property type="entry name" value="PROTEASOME INHIBITOR PI31 SUBUNIT"/>
    <property type="match status" value="1"/>
</dbReference>
<evidence type="ECO:0000256" key="2">
    <source>
        <dbReference type="ARBA" id="ARBA00022942"/>
    </source>
</evidence>
<dbReference type="PANTHER" id="PTHR13266">
    <property type="entry name" value="PROTEASOME INHIBITOR"/>
    <property type="match status" value="1"/>
</dbReference>
<sequence length="314" mass="34285">MQQAEKDRNEVREIVDRLGDGLVKTHMLKALAELDAMIAAEATPSPEDNLVTRIRQGNMRVTRAQDALALAVHFLMLEGGFVTPGAPSDDAWCVPSNWDMNAAEGIYVFTYTIGTRPTLQFKLKALYIGTTLAVHITNDQDKTSSVELSAEVYIRDLALTNVNPADVLQNVPKLRQQWCSFLVSVAPPENDPVDLRVRRTPPPPPATSLQEPSMGYPGIPSVGQGDVFPDFGMGGGRDSGMLVGPNHPIFGGPPSFPGTVPGARFDPFGPVHPRPMQPFPNRPRPAPHMPFGGPDPDHLRMPGNRNPDTEHMFF</sequence>
<accession>A0A1V9ZA21</accession>
<comment type="caution">
    <text evidence="5">The sequence shown here is derived from an EMBL/GenBank/DDBJ whole genome shotgun (WGS) entry which is preliminary data.</text>
</comment>
<gene>
    <name evidence="5" type="ORF">ACHHYP_20044</name>
</gene>
<dbReference type="EMBL" id="JNBR01000352">
    <property type="protein sequence ID" value="OQR94757.1"/>
    <property type="molecule type" value="Genomic_DNA"/>
</dbReference>
<evidence type="ECO:0000259" key="4">
    <source>
        <dbReference type="Pfam" id="PF11566"/>
    </source>
</evidence>
<evidence type="ECO:0000256" key="3">
    <source>
        <dbReference type="SAM" id="MobiDB-lite"/>
    </source>
</evidence>
<dbReference type="GO" id="GO:0000502">
    <property type="term" value="C:proteasome complex"/>
    <property type="evidence" value="ECO:0007669"/>
    <property type="project" value="UniProtKB-KW"/>
</dbReference>